<accession>A0A8J3L681</accession>
<evidence type="ECO:0000313" key="4">
    <source>
        <dbReference type="Proteomes" id="UP000630887"/>
    </source>
</evidence>
<gene>
    <name evidence="3" type="ORF">Cco03nite_53200</name>
</gene>
<sequence length="175" mass="19132">MSDFMERPSVDSPSQAEPTYLVEAPPRRRGWVLPVVVAVSVLVGTLTSVIMFSGWSEPEHRYLVSIYLDRAITAEQQAALQSALAGLDPVEAVRYESREQAFQKFQSQFKDSPELAASITVEEIPALLLADVAAPEFDCAMLRPIRDMAGVDTVVVYRMPGGDGIESLLSCGDLL</sequence>
<evidence type="ECO:0000259" key="2">
    <source>
        <dbReference type="Pfam" id="PF18075"/>
    </source>
</evidence>
<dbReference type="InterPro" id="IPR040690">
    <property type="entry name" value="FtsX_ECD"/>
</dbReference>
<dbReference type="Proteomes" id="UP000630887">
    <property type="component" value="Unassembled WGS sequence"/>
</dbReference>
<organism evidence="3 4">
    <name type="scientific">Catellatospora coxensis</name>
    <dbReference type="NCBI Taxonomy" id="310354"/>
    <lineage>
        <taxon>Bacteria</taxon>
        <taxon>Bacillati</taxon>
        <taxon>Actinomycetota</taxon>
        <taxon>Actinomycetes</taxon>
        <taxon>Micromonosporales</taxon>
        <taxon>Micromonosporaceae</taxon>
        <taxon>Catellatospora</taxon>
    </lineage>
</organism>
<feature type="transmembrane region" description="Helical" evidence="1">
    <location>
        <begin position="31"/>
        <end position="52"/>
    </location>
</feature>
<reference evidence="3 4" key="1">
    <citation type="submission" date="2021-01" db="EMBL/GenBank/DDBJ databases">
        <title>Whole genome shotgun sequence of Catellatospora coxensis NBRC 107359.</title>
        <authorList>
            <person name="Komaki H."/>
            <person name="Tamura T."/>
        </authorList>
    </citation>
    <scope>NUCLEOTIDE SEQUENCE [LARGE SCALE GENOMIC DNA]</scope>
    <source>
        <strain evidence="3 4">NBRC 107359</strain>
    </source>
</reference>
<keyword evidence="1" id="KW-1133">Transmembrane helix</keyword>
<keyword evidence="1" id="KW-0472">Membrane</keyword>
<proteinExistence type="predicted"/>
<name>A0A8J3L681_9ACTN</name>
<keyword evidence="4" id="KW-1185">Reference proteome</keyword>
<evidence type="ECO:0000256" key="1">
    <source>
        <dbReference type="SAM" id="Phobius"/>
    </source>
</evidence>
<protein>
    <recommendedName>
        <fullName evidence="2">FtsX extracellular domain-containing protein</fullName>
    </recommendedName>
</protein>
<keyword evidence="1" id="KW-0812">Transmembrane</keyword>
<comment type="caution">
    <text evidence="3">The sequence shown here is derived from an EMBL/GenBank/DDBJ whole genome shotgun (WGS) entry which is preliminary data.</text>
</comment>
<evidence type="ECO:0000313" key="3">
    <source>
        <dbReference type="EMBL" id="GIG08620.1"/>
    </source>
</evidence>
<dbReference type="EMBL" id="BONI01000050">
    <property type="protein sequence ID" value="GIG08620.1"/>
    <property type="molecule type" value="Genomic_DNA"/>
</dbReference>
<dbReference type="Pfam" id="PF18075">
    <property type="entry name" value="FtsX_ECD"/>
    <property type="match status" value="1"/>
</dbReference>
<dbReference type="RefSeq" id="WP_203694932.1">
    <property type="nucleotide sequence ID" value="NZ_BAAALC010000001.1"/>
</dbReference>
<feature type="domain" description="FtsX extracellular" evidence="2">
    <location>
        <begin position="64"/>
        <end position="154"/>
    </location>
</feature>
<dbReference type="Gene3D" id="3.30.70.3040">
    <property type="match status" value="1"/>
</dbReference>
<dbReference type="AlphaFoldDB" id="A0A8J3L681"/>